<protein>
    <submittedName>
        <fullName evidence="1">Uncharacterized protein</fullName>
    </submittedName>
</protein>
<evidence type="ECO:0000313" key="2">
    <source>
        <dbReference type="Proteomes" id="UP001165186"/>
    </source>
</evidence>
<dbReference type="EMBL" id="BSXG01000058">
    <property type="protein sequence ID" value="GME29242.1"/>
    <property type="molecule type" value="Genomic_DNA"/>
</dbReference>
<keyword evidence="2" id="KW-1185">Reference proteome</keyword>
<dbReference type="Proteomes" id="UP001165186">
    <property type="component" value="Unassembled WGS sequence"/>
</dbReference>
<evidence type="ECO:0000313" key="1">
    <source>
        <dbReference type="EMBL" id="GME29242.1"/>
    </source>
</evidence>
<organism evidence="1 2">
    <name type="scientific">Neofusicoccum parvum</name>
    <dbReference type="NCBI Taxonomy" id="310453"/>
    <lineage>
        <taxon>Eukaryota</taxon>
        <taxon>Fungi</taxon>
        <taxon>Dikarya</taxon>
        <taxon>Ascomycota</taxon>
        <taxon>Pezizomycotina</taxon>
        <taxon>Dothideomycetes</taxon>
        <taxon>Dothideomycetes incertae sedis</taxon>
        <taxon>Botryosphaeriales</taxon>
        <taxon>Botryosphaeriaceae</taxon>
        <taxon>Neofusicoccum</taxon>
    </lineage>
</organism>
<sequence length="271" mass="29550">MFRSAEWGQHHASAASLSAAADSGCPICGPLLRYALREAGTLSGYVAQPYEYGVHVGRASTAVCVYLRLVKDGAETERYRTFQAVPSSAIVANLGIRRREALPVSEAAAAARSWMGRCLAGHERCQGNASPRSYPTRLLELGRSSMRLVLPAEERPSGPYVALSYCWGANPTFPRLTASRLEEFRAGIPYCDLPIAFREAADFVKRLSMRYLWIDSLCIVQSGPGSIEDWHSESAKMSDVEAGTITTMHYTASLFVPAHGLCRSGFLLHAS</sequence>
<name>A0ACB5S8T7_9PEZI</name>
<reference evidence="1" key="1">
    <citation type="submission" date="2024-09" db="EMBL/GenBank/DDBJ databases">
        <title>Draft Genome Sequences of Neofusicoccum parvum.</title>
        <authorList>
            <person name="Ashida A."/>
            <person name="Camagna M."/>
            <person name="Tanaka A."/>
            <person name="Takemoto D."/>
        </authorList>
    </citation>
    <scope>NUCLEOTIDE SEQUENCE</scope>
    <source>
        <strain evidence="1">PPO83</strain>
    </source>
</reference>
<comment type="caution">
    <text evidence="1">The sequence shown here is derived from an EMBL/GenBank/DDBJ whole genome shotgun (WGS) entry which is preliminary data.</text>
</comment>
<proteinExistence type="predicted"/>
<accession>A0ACB5S8T7</accession>
<gene>
    <name evidence="1" type="primary">g10827</name>
    <name evidence="1" type="ORF">NpPPO83_00010827</name>
</gene>